<keyword evidence="3 5" id="KW-0698">rRNA processing</keyword>
<dbReference type="GO" id="GO:0043022">
    <property type="term" value="F:ribosome binding"/>
    <property type="evidence" value="ECO:0007669"/>
    <property type="project" value="InterPro"/>
</dbReference>
<evidence type="ECO:0000259" key="7">
    <source>
        <dbReference type="Pfam" id="PF24986"/>
    </source>
</evidence>
<comment type="caution">
    <text evidence="8">The sequence shown here is derived from an EMBL/GenBank/DDBJ whole genome shotgun (WGS) entry which is preliminary data.</text>
</comment>
<reference evidence="8 9" key="1">
    <citation type="submission" date="2020-02" db="EMBL/GenBank/DDBJ databases">
        <title>Ideonella bacterium strain TBM-1.</title>
        <authorList>
            <person name="Chen W.-M."/>
        </authorList>
    </citation>
    <scope>NUCLEOTIDE SEQUENCE [LARGE SCALE GENOMIC DNA]</scope>
    <source>
        <strain evidence="8 9">TBM-1</strain>
    </source>
</reference>
<dbReference type="Gene3D" id="2.40.30.60">
    <property type="entry name" value="RimM"/>
    <property type="match status" value="1"/>
</dbReference>
<dbReference type="GO" id="GO:0006364">
    <property type="term" value="P:rRNA processing"/>
    <property type="evidence" value="ECO:0007669"/>
    <property type="project" value="UniProtKB-UniRule"/>
</dbReference>
<dbReference type="InterPro" id="IPR011961">
    <property type="entry name" value="RimM"/>
</dbReference>
<comment type="similarity">
    <text evidence="5">Belongs to the RimM family.</text>
</comment>
<sequence length="203" mass="22112">MTLWQQLDEVTVWPDDAVEVGRIVDAWGIKGGFKVQPFSADPKALFSSRRWFLQPPAAPTRAGVVPAPTPGVPAGPRLLKITHAKAHGEVVVAQAQDVPDRSAAEALKGTRVFVARGSFPTPTDGEYYWVDLIGLTVVNRQDEVLGVVADLLDTGPHCVLRIRARADAPEGGADERLVPFVEAYVDRVDLPARRIVVDWGLDY</sequence>
<evidence type="ECO:0000256" key="2">
    <source>
        <dbReference type="ARBA" id="ARBA00022517"/>
    </source>
</evidence>
<dbReference type="EMBL" id="JAAGOH010000011">
    <property type="protein sequence ID" value="NDY91700.1"/>
    <property type="molecule type" value="Genomic_DNA"/>
</dbReference>
<dbReference type="PANTHER" id="PTHR33692:SF1">
    <property type="entry name" value="RIBOSOME MATURATION FACTOR RIMM"/>
    <property type="match status" value="1"/>
</dbReference>
<comment type="function">
    <text evidence="5">An accessory protein needed during the final step in the assembly of 30S ribosomal subunit, possibly for assembly of the head region. Essential for efficient processing of 16S rRNA. May be needed both before and after RbfA during the maturation of 16S rRNA. It has affinity for free ribosomal 30S subunits but not for 70S ribosomes.</text>
</comment>
<dbReference type="InterPro" id="IPR056792">
    <property type="entry name" value="PRC_RimM"/>
</dbReference>
<dbReference type="HAMAP" id="MF_00014">
    <property type="entry name" value="Ribosome_mat_RimM"/>
    <property type="match status" value="1"/>
</dbReference>
<dbReference type="Pfam" id="PF01782">
    <property type="entry name" value="RimM"/>
    <property type="match status" value="1"/>
</dbReference>
<dbReference type="SUPFAM" id="SSF50447">
    <property type="entry name" value="Translation proteins"/>
    <property type="match status" value="1"/>
</dbReference>
<keyword evidence="9" id="KW-1185">Reference proteome</keyword>
<dbReference type="GO" id="GO:0005737">
    <property type="term" value="C:cytoplasm"/>
    <property type="evidence" value="ECO:0007669"/>
    <property type="project" value="UniProtKB-SubCell"/>
</dbReference>
<accession>A0A7C9TJ36</accession>
<dbReference type="InterPro" id="IPR036976">
    <property type="entry name" value="RimM_N_sf"/>
</dbReference>
<dbReference type="SUPFAM" id="SSF50346">
    <property type="entry name" value="PRC-barrel domain"/>
    <property type="match status" value="1"/>
</dbReference>
<feature type="domain" description="RimM N-terminal" evidence="6">
    <location>
        <begin position="20"/>
        <end position="116"/>
    </location>
</feature>
<evidence type="ECO:0000259" key="6">
    <source>
        <dbReference type="Pfam" id="PF01782"/>
    </source>
</evidence>
<comment type="domain">
    <text evidence="5">The PRC barrel domain binds ribosomal protein uS19.</text>
</comment>
<keyword evidence="4 5" id="KW-0143">Chaperone</keyword>
<dbReference type="InterPro" id="IPR011033">
    <property type="entry name" value="PRC_barrel-like_sf"/>
</dbReference>
<name>A0A7C9TJ36_9BURK</name>
<evidence type="ECO:0000256" key="3">
    <source>
        <dbReference type="ARBA" id="ARBA00022552"/>
    </source>
</evidence>
<dbReference type="GO" id="GO:0042274">
    <property type="term" value="P:ribosomal small subunit biogenesis"/>
    <property type="evidence" value="ECO:0007669"/>
    <property type="project" value="UniProtKB-UniRule"/>
</dbReference>
<dbReference type="AlphaFoldDB" id="A0A7C9TJ36"/>
<keyword evidence="1 5" id="KW-0963">Cytoplasm</keyword>
<dbReference type="Pfam" id="PF24986">
    <property type="entry name" value="PRC_RimM"/>
    <property type="match status" value="1"/>
</dbReference>
<dbReference type="InterPro" id="IPR009000">
    <property type="entry name" value="Transl_B-barrel_sf"/>
</dbReference>
<dbReference type="PANTHER" id="PTHR33692">
    <property type="entry name" value="RIBOSOME MATURATION FACTOR RIMM"/>
    <property type="match status" value="1"/>
</dbReference>
<dbReference type="NCBIfam" id="TIGR02273">
    <property type="entry name" value="16S_RimM"/>
    <property type="match status" value="1"/>
</dbReference>
<evidence type="ECO:0000313" key="9">
    <source>
        <dbReference type="Proteomes" id="UP000484255"/>
    </source>
</evidence>
<protein>
    <recommendedName>
        <fullName evidence="5">Ribosome maturation factor RimM</fullName>
    </recommendedName>
</protein>
<comment type="subunit">
    <text evidence="5">Binds ribosomal protein uS19.</text>
</comment>
<keyword evidence="2 5" id="KW-0690">Ribosome biogenesis</keyword>
<dbReference type="GO" id="GO:0005840">
    <property type="term" value="C:ribosome"/>
    <property type="evidence" value="ECO:0007669"/>
    <property type="project" value="InterPro"/>
</dbReference>
<evidence type="ECO:0000256" key="4">
    <source>
        <dbReference type="ARBA" id="ARBA00023186"/>
    </source>
</evidence>
<feature type="domain" description="Ribosome maturation factor RimM PRC barrel" evidence="7">
    <location>
        <begin position="129"/>
        <end position="199"/>
    </location>
</feature>
<organism evidence="8 9">
    <name type="scientific">Ideonella livida</name>
    <dbReference type="NCBI Taxonomy" id="2707176"/>
    <lineage>
        <taxon>Bacteria</taxon>
        <taxon>Pseudomonadati</taxon>
        <taxon>Pseudomonadota</taxon>
        <taxon>Betaproteobacteria</taxon>
        <taxon>Burkholderiales</taxon>
        <taxon>Sphaerotilaceae</taxon>
        <taxon>Ideonella</taxon>
    </lineage>
</organism>
<dbReference type="InterPro" id="IPR002676">
    <property type="entry name" value="RimM_N"/>
</dbReference>
<evidence type="ECO:0000256" key="5">
    <source>
        <dbReference type="HAMAP-Rule" id="MF_00014"/>
    </source>
</evidence>
<evidence type="ECO:0000313" key="8">
    <source>
        <dbReference type="EMBL" id="NDY91700.1"/>
    </source>
</evidence>
<dbReference type="Gene3D" id="2.30.30.240">
    <property type="entry name" value="PRC-barrel domain"/>
    <property type="match status" value="1"/>
</dbReference>
<comment type="subcellular location">
    <subcellularLocation>
        <location evidence="5">Cytoplasm</location>
    </subcellularLocation>
</comment>
<dbReference type="Proteomes" id="UP000484255">
    <property type="component" value="Unassembled WGS sequence"/>
</dbReference>
<proteinExistence type="inferred from homology"/>
<gene>
    <name evidence="5 8" type="primary">rimM</name>
    <name evidence="8" type="ORF">G3A44_10935</name>
</gene>
<evidence type="ECO:0000256" key="1">
    <source>
        <dbReference type="ARBA" id="ARBA00022490"/>
    </source>
</evidence>